<dbReference type="Pfam" id="PF13927">
    <property type="entry name" value="Ig_3"/>
    <property type="match status" value="5"/>
</dbReference>
<dbReference type="Gene3D" id="2.60.40.10">
    <property type="entry name" value="Immunoglobulins"/>
    <property type="match status" value="6"/>
</dbReference>
<protein>
    <recommendedName>
        <fullName evidence="5">Ig-like domain-containing protein</fullName>
    </recommendedName>
</protein>
<proteinExistence type="predicted"/>
<dbReference type="InterPro" id="IPR007110">
    <property type="entry name" value="Ig-like_dom"/>
</dbReference>
<dbReference type="GeneTree" id="ENSGT01130000278319"/>
<name>A0AAY4CQ79_9TELE</name>
<keyword evidence="3" id="KW-0325">Glycoprotein</keyword>
<sequence>MLHREFQLVTLLTGLEVKDNGEVVYRETSIEGVVEHAVTIECGSTLPNIYIWSFTKPGTDTIRAVVFNFGGGPKLQKLAETLGNLSVVGNSASLAISKLPVDAEGLYTCQALYDMPVSKPYIVLSDASPVEGTSMWMLCALEEGTGPINYTWEQEGQDGAIRTLAQSNSSLFNIPWVARNLTGRYRCLAKNQVNQQWSDQTWIDIIFGPDIPHIDIIPNSITTQGYSVLEKETISFICQTSSNPPSNYVWIYNSSKVAVGPQYTINRILRSQTGSYTCQVQGTLNETLCSVITVEQVNMPVSKPYVTFSESSPLEGTAVWIRCDLEKGTGPIKYIWEQRNWDGMDRTVAKGNLTLVHLAKVTRNHTGWYRCTINNDVNQQQSDWMWLDVIYGPDMPSIYVVPSSVSEQGSSALEKEAISFLCQAASNPASQYVWFYNNSQVFVGSQLTIPSILRQQAGYYTCLAQNTYLKSSSRKTITLTVYLPVSKPYIVLSDSSPVEGTSMWMRCGLEEGTGPINYTWEQETREGSVSTLAQTNISVVNITWVTRNHTGWYRCLAKNQVNQQRSDRIWLDIIFGPDMPQIDVTPYSVTERGYSALERETVSLMCQASSNPPSQYVWFYNNSQVYMGPQLTIMKILRMHTGHYACLAQNTYLNTPLSHTCAHLDKCYTHKHTHTSGATVPG</sequence>
<dbReference type="PROSITE" id="PS50835">
    <property type="entry name" value="IG_LIKE"/>
    <property type="match status" value="6"/>
</dbReference>
<reference evidence="6" key="2">
    <citation type="submission" date="2025-08" db="UniProtKB">
        <authorList>
            <consortium name="Ensembl"/>
        </authorList>
    </citation>
    <scope>IDENTIFICATION</scope>
</reference>
<feature type="domain" description="Ig-like" evidence="5">
    <location>
        <begin position="304"/>
        <end position="382"/>
    </location>
</feature>
<keyword evidence="7" id="KW-1185">Reference proteome</keyword>
<reference evidence="6" key="3">
    <citation type="submission" date="2025-09" db="UniProtKB">
        <authorList>
            <consortium name="Ensembl"/>
        </authorList>
    </citation>
    <scope>IDENTIFICATION</scope>
</reference>
<dbReference type="SUPFAM" id="SSF48726">
    <property type="entry name" value="Immunoglobulin"/>
    <property type="match status" value="6"/>
</dbReference>
<organism evidence="6 7">
    <name type="scientific">Denticeps clupeoides</name>
    <name type="common">denticle herring</name>
    <dbReference type="NCBI Taxonomy" id="299321"/>
    <lineage>
        <taxon>Eukaryota</taxon>
        <taxon>Metazoa</taxon>
        <taxon>Chordata</taxon>
        <taxon>Craniata</taxon>
        <taxon>Vertebrata</taxon>
        <taxon>Euteleostomi</taxon>
        <taxon>Actinopterygii</taxon>
        <taxon>Neopterygii</taxon>
        <taxon>Teleostei</taxon>
        <taxon>Clupei</taxon>
        <taxon>Clupeiformes</taxon>
        <taxon>Denticipitoidei</taxon>
        <taxon>Denticipitidae</taxon>
        <taxon>Denticeps</taxon>
    </lineage>
</organism>
<evidence type="ECO:0000313" key="6">
    <source>
        <dbReference type="Ensembl" id="ENSDCDP00010034556.1"/>
    </source>
</evidence>
<dbReference type="PANTHER" id="PTHR44337">
    <property type="entry name" value="CARCINOEMBRYONIC ANTIGEN-RELATED CELL ADHESION MOLECULE 8"/>
    <property type="match status" value="1"/>
</dbReference>
<feature type="domain" description="Ig-like" evidence="5">
    <location>
        <begin position="120"/>
        <end position="198"/>
    </location>
</feature>
<dbReference type="AlphaFoldDB" id="A0AAY4CQ79"/>
<feature type="domain" description="Ig-like" evidence="5">
    <location>
        <begin position="488"/>
        <end position="566"/>
    </location>
</feature>
<reference evidence="6 7" key="1">
    <citation type="submission" date="2020-06" db="EMBL/GenBank/DDBJ databases">
        <authorList>
            <consortium name="Wellcome Sanger Institute Data Sharing"/>
        </authorList>
    </citation>
    <scope>NUCLEOTIDE SEQUENCE [LARGE SCALE GENOMIC DNA]</scope>
</reference>
<dbReference type="InterPro" id="IPR003598">
    <property type="entry name" value="Ig_sub2"/>
</dbReference>
<dbReference type="InterPro" id="IPR036179">
    <property type="entry name" value="Ig-like_dom_sf"/>
</dbReference>
<feature type="domain" description="Ig-like" evidence="5">
    <location>
        <begin position="212"/>
        <end position="289"/>
    </location>
</feature>
<evidence type="ECO:0000259" key="5">
    <source>
        <dbReference type="PROSITE" id="PS50835"/>
    </source>
</evidence>
<keyword evidence="1" id="KW-0732">Signal</keyword>
<dbReference type="InterPro" id="IPR052598">
    <property type="entry name" value="IgSF_CEA-related"/>
</dbReference>
<evidence type="ECO:0000256" key="3">
    <source>
        <dbReference type="ARBA" id="ARBA00023180"/>
    </source>
</evidence>
<dbReference type="InterPro" id="IPR013783">
    <property type="entry name" value="Ig-like_fold"/>
</dbReference>
<evidence type="ECO:0000256" key="2">
    <source>
        <dbReference type="ARBA" id="ARBA00023157"/>
    </source>
</evidence>
<feature type="domain" description="Ig-like" evidence="5">
    <location>
        <begin position="396"/>
        <end position="478"/>
    </location>
</feature>
<evidence type="ECO:0000256" key="4">
    <source>
        <dbReference type="ARBA" id="ARBA00023319"/>
    </source>
</evidence>
<evidence type="ECO:0000313" key="7">
    <source>
        <dbReference type="Proteomes" id="UP000694580"/>
    </source>
</evidence>
<dbReference type="SMART" id="SM00409">
    <property type="entry name" value="IG"/>
    <property type="match status" value="7"/>
</dbReference>
<keyword evidence="4" id="KW-0393">Immunoglobulin domain</keyword>
<keyword evidence="2" id="KW-1015">Disulfide bond</keyword>
<dbReference type="CDD" id="cd00096">
    <property type="entry name" value="Ig"/>
    <property type="match status" value="1"/>
</dbReference>
<dbReference type="Proteomes" id="UP000694580">
    <property type="component" value="Chromosome 6"/>
</dbReference>
<dbReference type="SMART" id="SM00408">
    <property type="entry name" value="IGc2"/>
    <property type="match status" value="6"/>
</dbReference>
<evidence type="ECO:0000256" key="1">
    <source>
        <dbReference type="ARBA" id="ARBA00022729"/>
    </source>
</evidence>
<dbReference type="PANTHER" id="PTHR44337:SF23">
    <property type="entry name" value="V-SET AND IMMUNOGLOBULIN DOMAIN CONTAINING 10 LIKE 2"/>
    <property type="match status" value="1"/>
</dbReference>
<accession>A0AAY4CQ79</accession>
<dbReference type="InterPro" id="IPR003599">
    <property type="entry name" value="Ig_sub"/>
</dbReference>
<feature type="domain" description="Ig-like" evidence="5">
    <location>
        <begin position="580"/>
        <end position="658"/>
    </location>
</feature>
<dbReference type="Ensembl" id="ENSDCDT00010043078.1">
    <property type="protein sequence ID" value="ENSDCDP00010034556.1"/>
    <property type="gene ID" value="ENSDCDG00010022254.1"/>
</dbReference>